<evidence type="ECO:0000256" key="2">
    <source>
        <dbReference type="ARBA" id="ARBA00005601"/>
    </source>
</evidence>
<name>A0AA39MKH8_9AGAR</name>
<dbReference type="EC" id="3.6.4.13" evidence="3"/>
<accession>A0AA39MKH8</accession>
<dbReference type="GO" id="GO:0005737">
    <property type="term" value="C:cytoplasm"/>
    <property type="evidence" value="ECO:0007669"/>
    <property type="project" value="UniProtKB-SubCell"/>
</dbReference>
<feature type="domain" description="DNA2/NAM7 helicase helicase" evidence="11">
    <location>
        <begin position="591"/>
        <end position="660"/>
    </location>
</feature>
<dbReference type="GO" id="GO:0003723">
    <property type="term" value="F:RNA binding"/>
    <property type="evidence" value="ECO:0007669"/>
    <property type="project" value="InterPro"/>
</dbReference>
<dbReference type="PANTHER" id="PTHR45418">
    <property type="entry name" value="CANCER/TESTIS ANTIGEN 55"/>
    <property type="match status" value="1"/>
</dbReference>
<evidence type="ECO:0000313" key="14">
    <source>
        <dbReference type="EMBL" id="KAK0437223.1"/>
    </source>
</evidence>
<evidence type="ECO:0000256" key="9">
    <source>
        <dbReference type="ARBA" id="ARBA00023158"/>
    </source>
</evidence>
<evidence type="ECO:0000256" key="3">
    <source>
        <dbReference type="ARBA" id="ARBA00012552"/>
    </source>
</evidence>
<keyword evidence="15" id="KW-1185">Reference proteome</keyword>
<dbReference type="CDD" id="cd18038">
    <property type="entry name" value="DEXXQc_Helz-like"/>
    <property type="match status" value="1"/>
</dbReference>
<keyword evidence="9" id="KW-0943">RNA-mediated gene silencing</keyword>
<dbReference type="Pfam" id="PF21634">
    <property type="entry name" value="MOV-10_beta-barrel"/>
    <property type="match status" value="1"/>
</dbReference>
<dbReference type="Pfam" id="PF13086">
    <property type="entry name" value="AAA_11"/>
    <property type="match status" value="2"/>
</dbReference>
<dbReference type="EMBL" id="JAUEPT010000050">
    <property type="protein sequence ID" value="KAK0437223.1"/>
    <property type="molecule type" value="Genomic_DNA"/>
</dbReference>
<evidence type="ECO:0000259" key="13">
    <source>
        <dbReference type="Pfam" id="PF21634"/>
    </source>
</evidence>
<evidence type="ECO:0000256" key="6">
    <source>
        <dbReference type="ARBA" id="ARBA00022801"/>
    </source>
</evidence>
<dbReference type="GO" id="GO:0032574">
    <property type="term" value="F:5'-3' RNA helicase activity"/>
    <property type="evidence" value="ECO:0007669"/>
    <property type="project" value="InterPro"/>
</dbReference>
<evidence type="ECO:0000313" key="15">
    <source>
        <dbReference type="Proteomes" id="UP001175226"/>
    </source>
</evidence>
<protein>
    <recommendedName>
        <fullName evidence="3">RNA helicase</fullName>
        <ecNumber evidence="3">3.6.4.13</ecNumber>
    </recommendedName>
</protein>
<dbReference type="SUPFAM" id="SSF52540">
    <property type="entry name" value="P-loop containing nucleoside triphosphate hydrolases"/>
    <property type="match status" value="1"/>
</dbReference>
<dbReference type="InterPro" id="IPR026122">
    <property type="entry name" value="MOV-10/SDE3_DEXXQ/H-box"/>
</dbReference>
<dbReference type="Pfam" id="PF13087">
    <property type="entry name" value="AAA_12"/>
    <property type="match status" value="1"/>
</dbReference>
<reference evidence="14" key="1">
    <citation type="submission" date="2023-06" db="EMBL/GenBank/DDBJ databases">
        <authorList>
            <consortium name="Lawrence Berkeley National Laboratory"/>
            <person name="Ahrendt S."/>
            <person name="Sahu N."/>
            <person name="Indic B."/>
            <person name="Wong-Bajracharya J."/>
            <person name="Merenyi Z."/>
            <person name="Ke H.-M."/>
            <person name="Monk M."/>
            <person name="Kocsube S."/>
            <person name="Drula E."/>
            <person name="Lipzen A."/>
            <person name="Balint B."/>
            <person name="Henrissat B."/>
            <person name="Andreopoulos B."/>
            <person name="Martin F.M."/>
            <person name="Harder C.B."/>
            <person name="Rigling D."/>
            <person name="Ford K.L."/>
            <person name="Foster G.D."/>
            <person name="Pangilinan J."/>
            <person name="Papanicolaou A."/>
            <person name="Barry K."/>
            <person name="LaButti K."/>
            <person name="Viragh M."/>
            <person name="Koriabine M."/>
            <person name="Yan M."/>
            <person name="Riley R."/>
            <person name="Champramary S."/>
            <person name="Plett K.L."/>
            <person name="Tsai I.J."/>
            <person name="Slot J."/>
            <person name="Sipos G."/>
            <person name="Plett J."/>
            <person name="Nagy L.G."/>
            <person name="Grigoriev I.V."/>
        </authorList>
    </citation>
    <scope>NUCLEOTIDE SEQUENCE</scope>
    <source>
        <strain evidence="14">FPL87.14</strain>
    </source>
</reference>
<keyword evidence="5" id="KW-0547">Nucleotide-binding</keyword>
<keyword evidence="7" id="KW-0347">Helicase</keyword>
<gene>
    <name evidence="14" type="ORF">EV421DRAFT_1715339</name>
</gene>
<evidence type="ECO:0000256" key="5">
    <source>
        <dbReference type="ARBA" id="ARBA00022741"/>
    </source>
</evidence>
<dbReference type="PANTHER" id="PTHR45418:SF1">
    <property type="entry name" value="CANCER_TESTIS ANTIGEN 55"/>
    <property type="match status" value="1"/>
</dbReference>
<dbReference type="CDD" id="cd18808">
    <property type="entry name" value="SF1_C_Upf1"/>
    <property type="match status" value="1"/>
</dbReference>
<dbReference type="InterPro" id="IPR041679">
    <property type="entry name" value="DNA2/NAM7-like_C"/>
</dbReference>
<evidence type="ECO:0000256" key="10">
    <source>
        <dbReference type="ARBA" id="ARBA00047984"/>
    </source>
</evidence>
<dbReference type="GO" id="GO:0005694">
    <property type="term" value="C:chromosome"/>
    <property type="evidence" value="ECO:0007669"/>
    <property type="project" value="UniProtKB-ARBA"/>
</dbReference>
<dbReference type="GO" id="GO:0005524">
    <property type="term" value="F:ATP binding"/>
    <property type="evidence" value="ECO:0007669"/>
    <property type="project" value="UniProtKB-KW"/>
</dbReference>
<dbReference type="Proteomes" id="UP001175226">
    <property type="component" value="Unassembled WGS sequence"/>
</dbReference>
<feature type="domain" description="DNA2/NAM7 helicase helicase" evidence="11">
    <location>
        <begin position="477"/>
        <end position="546"/>
    </location>
</feature>
<sequence length="980" mass="110097">MPVGWCYDSVSPGGCRRPSGTCPLRHDIAKCSCGLILDACNYEAHVHGQRHQQILAGTQRPVSKRGKAGPVLKKCPHCRPTKEFREDELEAHVTTHTVQERLAAALEDAQRNKNGIEVSNLEGLDFGIIDEDEQQPVVVEMLVQRISGDDSGTPITLSKFRMLSSQRQDEHGAKFSVAISPTSKFIHRARPHKILVTFHPSYAGHFEDTLELVFIDIVKRRRFVIQRKISATVGSRVDHEHLAPTAPYTPRKRRNIKLDGPIKRSLRPSTWTPTKWIFKLPQFDVPQNLVQAVYSEKGYLKRSAKQDVKRFMPSSFNITTYARHFQTIIYLDEEGKKRALADYSMEDVEIKADYPKYKLEVKGLSEGRPSVLVGDFILVRSVGQPNKTWFEGRVHDVAMSHVKLRFSDAFNTYRGTKFDVRFVLNRLPYRRAHHALINKNDPARLLFPGPEHLREARLVSQATVKELIPLNRSLGGNPAQLEAVAAIVHQPRGSVPFIVFGPPGTGKTVTIVEAMGQLLQRDPDARILACTPSNKAGDLIVQKLMYLGPSGVFRLNSMSRKYPDLPTSLREYSLFNGNRIFAMPVLEDVLKYRVVVCTCVSAGVLASLGVKPGHFGWIFIDEAGQATEPDTMIPIKELADHRTNVILAGDPKQLGPTMQSGLAAELGLRESYLARLMERPYFLFHSKPAFSHVLLSFRIVELLENFRNHPAILDFLNEHFYENRLQASGDPMLTRRLEDWDGLPRKKFPIAFHAVAGRDEREESSPSYFNISEATLVKNYCSSLIAKKGILLGAEHIAVITPYHAQRMKILNLFHRDSTLKHISVGSVEEFQGQERLIVIISTVRSNPDFITSDIRRSLGFVANPRRFNVAISRAQALLIIVGNADVLALDPVWRSFMNYIHNGGGWRGRPISWDPEANVDDYVEGIKRRAAGEDKETIERLKALVVGVSEGNDVIPPFDGDDEEIDGELGDGLVVREAD</sequence>
<dbReference type="InterPro" id="IPR047187">
    <property type="entry name" value="SF1_C_Upf1"/>
</dbReference>
<evidence type="ECO:0000256" key="4">
    <source>
        <dbReference type="ARBA" id="ARBA00022490"/>
    </source>
</evidence>
<organism evidence="14 15">
    <name type="scientific">Armillaria borealis</name>
    <dbReference type="NCBI Taxonomy" id="47425"/>
    <lineage>
        <taxon>Eukaryota</taxon>
        <taxon>Fungi</taxon>
        <taxon>Dikarya</taxon>
        <taxon>Basidiomycota</taxon>
        <taxon>Agaricomycotina</taxon>
        <taxon>Agaricomycetes</taxon>
        <taxon>Agaricomycetidae</taxon>
        <taxon>Agaricales</taxon>
        <taxon>Marasmiineae</taxon>
        <taxon>Physalacriaceae</taxon>
        <taxon>Armillaria</taxon>
    </lineage>
</organism>
<keyword evidence="4" id="KW-0963">Cytoplasm</keyword>
<dbReference type="GO" id="GO:0031047">
    <property type="term" value="P:regulatory ncRNA-mediated gene silencing"/>
    <property type="evidence" value="ECO:0007669"/>
    <property type="project" value="UniProtKB-KW"/>
</dbReference>
<feature type="domain" description="DNA2/NAM7 helicase-like C-terminal" evidence="12">
    <location>
        <begin position="698"/>
        <end position="885"/>
    </location>
</feature>
<dbReference type="InterPro" id="IPR027417">
    <property type="entry name" value="P-loop_NTPase"/>
</dbReference>
<comment type="similarity">
    <text evidence="2">Belongs to the DNA2/NAM7 helicase family. SDE3 subfamily.</text>
</comment>
<dbReference type="InterPro" id="IPR049080">
    <property type="entry name" value="MOV-10-like_beta-barrel"/>
</dbReference>
<dbReference type="InterPro" id="IPR041677">
    <property type="entry name" value="DNA2/NAM7_AAA_11"/>
</dbReference>
<keyword evidence="8" id="KW-0067">ATP-binding</keyword>
<dbReference type="Gene3D" id="3.40.50.300">
    <property type="entry name" value="P-loop containing nucleotide triphosphate hydrolases"/>
    <property type="match status" value="2"/>
</dbReference>
<evidence type="ECO:0000259" key="11">
    <source>
        <dbReference type="Pfam" id="PF13086"/>
    </source>
</evidence>
<dbReference type="GO" id="GO:0016787">
    <property type="term" value="F:hydrolase activity"/>
    <property type="evidence" value="ECO:0007669"/>
    <property type="project" value="UniProtKB-KW"/>
</dbReference>
<evidence type="ECO:0000256" key="8">
    <source>
        <dbReference type="ARBA" id="ARBA00022840"/>
    </source>
</evidence>
<evidence type="ECO:0000259" key="12">
    <source>
        <dbReference type="Pfam" id="PF13087"/>
    </source>
</evidence>
<feature type="domain" description="Helicase MOV-10-like beta-barrel" evidence="13">
    <location>
        <begin position="343"/>
        <end position="422"/>
    </location>
</feature>
<comment type="caution">
    <text evidence="14">The sequence shown here is derived from an EMBL/GenBank/DDBJ whole genome shotgun (WGS) entry which is preliminary data.</text>
</comment>
<comment type="catalytic activity">
    <reaction evidence="10">
        <text>ATP + H2O = ADP + phosphate + H(+)</text>
        <dbReference type="Rhea" id="RHEA:13065"/>
        <dbReference type="ChEBI" id="CHEBI:15377"/>
        <dbReference type="ChEBI" id="CHEBI:15378"/>
        <dbReference type="ChEBI" id="CHEBI:30616"/>
        <dbReference type="ChEBI" id="CHEBI:43474"/>
        <dbReference type="ChEBI" id="CHEBI:456216"/>
        <dbReference type="EC" id="3.6.4.13"/>
    </reaction>
</comment>
<comment type="subcellular location">
    <subcellularLocation>
        <location evidence="1">Cytoplasm</location>
    </subcellularLocation>
</comment>
<evidence type="ECO:0000256" key="7">
    <source>
        <dbReference type="ARBA" id="ARBA00022806"/>
    </source>
</evidence>
<dbReference type="FunFam" id="3.40.50.300:FF:000326">
    <property type="entry name" value="P-loop containing nucleoside triphosphate hydrolase"/>
    <property type="match status" value="1"/>
</dbReference>
<proteinExistence type="inferred from homology"/>
<dbReference type="AlphaFoldDB" id="A0AA39MKH8"/>
<evidence type="ECO:0000256" key="1">
    <source>
        <dbReference type="ARBA" id="ARBA00004496"/>
    </source>
</evidence>
<keyword evidence="6 14" id="KW-0378">Hydrolase</keyword>